<dbReference type="Proteomes" id="UP000663992">
    <property type="component" value="Unassembled WGS sequence"/>
</dbReference>
<dbReference type="Pfam" id="PF02515">
    <property type="entry name" value="CoA_transf_3"/>
    <property type="match status" value="1"/>
</dbReference>
<dbReference type="Gene3D" id="3.40.50.10540">
    <property type="entry name" value="Crotonobetainyl-coa:carnitine coa-transferase, domain 1"/>
    <property type="match status" value="1"/>
</dbReference>
<gene>
    <name evidence="1" type="ORF">J0A65_14995</name>
</gene>
<accession>A0ABS3CVN2</accession>
<dbReference type="EMBL" id="JAFKCS010000015">
    <property type="protein sequence ID" value="MBN7821177.1"/>
    <property type="molecule type" value="Genomic_DNA"/>
</dbReference>
<dbReference type="RefSeq" id="WP_206595128.1">
    <property type="nucleotide sequence ID" value="NZ_JAFKCS010000015.1"/>
</dbReference>
<dbReference type="InterPro" id="IPR003673">
    <property type="entry name" value="CoA-Trfase_fam_III"/>
</dbReference>
<reference evidence="1 2" key="1">
    <citation type="submission" date="2021-03" db="EMBL/GenBank/DDBJ databases">
        <title>novel species isolated from a fishpond in China.</title>
        <authorList>
            <person name="Lu H."/>
            <person name="Cai Z."/>
        </authorList>
    </citation>
    <scope>NUCLEOTIDE SEQUENCE [LARGE SCALE GENOMIC DNA]</scope>
    <source>
        <strain evidence="1 2">Y57</strain>
    </source>
</reference>
<dbReference type="SUPFAM" id="SSF89796">
    <property type="entry name" value="CoA-transferase family III (CaiB/BaiF)"/>
    <property type="match status" value="1"/>
</dbReference>
<dbReference type="GO" id="GO:0016740">
    <property type="term" value="F:transferase activity"/>
    <property type="evidence" value="ECO:0007669"/>
    <property type="project" value="UniProtKB-KW"/>
</dbReference>
<dbReference type="Gene3D" id="3.30.1540.10">
    <property type="entry name" value="formyl-coa transferase, domain 3"/>
    <property type="match status" value="1"/>
</dbReference>
<sequence length="394" mass="43242">MSKSAILKDVVVLELAFMASGPMCATLLADLGAQVIKIEPPKGGDMFRFMPPFGQTEHAGENVNGAFLSINRNKRSLALNYRKGIGKDTLLSLIQQADVLIEGFKPGSMEKWGLNYDSLRQLNPRLIYCHISGYGLTGPDATRMQHEGNLAALSGLIDSFAPAPAIPHLAPGLSMVGAYTALSGILAALLHRTQTGEGQLVDIAVLDALMGLQAPAAGELHNCDHPRQGQAFMQGEWPRNALYQCACGHYLYFGAGEHRYYQGFLHQVEREDILDIDDPHQQTQALRALFLSRSRADWLADFGDTDYCISPVNRLDQALQEPQVKSRQPLQYVKSAKGEHISLGTIIKLSAHQPPIAQPAPKLGQHSKMVLQEFGIDDEQIQALETTRQLLQKD</sequence>
<organism evidence="1 2">
    <name type="scientific">Bowmanella yangjiangensis</name>
    <dbReference type="NCBI Taxonomy" id="2811230"/>
    <lineage>
        <taxon>Bacteria</taxon>
        <taxon>Pseudomonadati</taxon>
        <taxon>Pseudomonadota</taxon>
        <taxon>Gammaproteobacteria</taxon>
        <taxon>Alteromonadales</taxon>
        <taxon>Alteromonadaceae</taxon>
        <taxon>Bowmanella</taxon>
    </lineage>
</organism>
<dbReference type="InterPro" id="IPR023606">
    <property type="entry name" value="CoA-Trfase_III_dom_1_sf"/>
</dbReference>
<keyword evidence="1" id="KW-0808">Transferase</keyword>
<name>A0ABS3CVN2_9ALTE</name>
<keyword evidence="2" id="KW-1185">Reference proteome</keyword>
<protein>
    <submittedName>
        <fullName evidence="1">CoA transferase</fullName>
    </submittedName>
</protein>
<dbReference type="InterPro" id="IPR050509">
    <property type="entry name" value="CoA-transferase_III"/>
</dbReference>
<evidence type="ECO:0000313" key="1">
    <source>
        <dbReference type="EMBL" id="MBN7821177.1"/>
    </source>
</evidence>
<dbReference type="PANTHER" id="PTHR48228">
    <property type="entry name" value="SUCCINYL-COA--D-CITRAMALATE COA-TRANSFERASE"/>
    <property type="match status" value="1"/>
</dbReference>
<comment type="caution">
    <text evidence="1">The sequence shown here is derived from an EMBL/GenBank/DDBJ whole genome shotgun (WGS) entry which is preliminary data.</text>
</comment>
<dbReference type="InterPro" id="IPR044855">
    <property type="entry name" value="CoA-Trfase_III_dom3_sf"/>
</dbReference>
<evidence type="ECO:0000313" key="2">
    <source>
        <dbReference type="Proteomes" id="UP000663992"/>
    </source>
</evidence>
<dbReference type="PANTHER" id="PTHR48228:SF5">
    <property type="entry name" value="ALPHA-METHYLACYL-COA RACEMASE"/>
    <property type="match status" value="1"/>
</dbReference>
<proteinExistence type="predicted"/>